<dbReference type="SMART" id="SM00387">
    <property type="entry name" value="HATPase_c"/>
    <property type="match status" value="1"/>
</dbReference>
<keyword evidence="8 11" id="KW-1133">Transmembrane helix</keyword>
<comment type="catalytic activity">
    <reaction evidence="1">
        <text>ATP + protein L-histidine = ADP + protein N-phospho-L-histidine.</text>
        <dbReference type="EC" id="2.7.13.3"/>
    </reaction>
</comment>
<evidence type="ECO:0000256" key="4">
    <source>
        <dbReference type="ARBA" id="ARBA00022553"/>
    </source>
</evidence>
<name>A0A6J6WP83_9ZZZZ</name>
<evidence type="ECO:0000256" key="11">
    <source>
        <dbReference type="SAM" id="Phobius"/>
    </source>
</evidence>
<evidence type="ECO:0000256" key="10">
    <source>
        <dbReference type="ARBA" id="ARBA00023136"/>
    </source>
</evidence>
<keyword evidence="7" id="KW-0418">Kinase</keyword>
<protein>
    <recommendedName>
        <fullName evidence="3">histidine kinase</fullName>
        <ecNumber evidence="3">2.7.13.3</ecNumber>
    </recommendedName>
</protein>
<keyword evidence="4" id="KW-0597">Phosphoprotein</keyword>
<keyword evidence="10 11" id="KW-0472">Membrane</keyword>
<dbReference type="CDD" id="cd00082">
    <property type="entry name" value="HisKA"/>
    <property type="match status" value="1"/>
</dbReference>
<evidence type="ECO:0000256" key="7">
    <source>
        <dbReference type="ARBA" id="ARBA00022777"/>
    </source>
</evidence>
<dbReference type="PANTHER" id="PTHR45436">
    <property type="entry name" value="SENSOR HISTIDINE KINASE YKOH"/>
    <property type="match status" value="1"/>
</dbReference>
<dbReference type="InterPro" id="IPR036097">
    <property type="entry name" value="HisK_dim/P_sf"/>
</dbReference>
<keyword evidence="9" id="KW-0902">Two-component regulatory system</keyword>
<feature type="transmembrane region" description="Helical" evidence="11">
    <location>
        <begin position="185"/>
        <end position="207"/>
    </location>
</feature>
<dbReference type="PRINTS" id="PR00344">
    <property type="entry name" value="BCTRLSENSOR"/>
</dbReference>
<dbReference type="CDD" id="cd00075">
    <property type="entry name" value="HATPase"/>
    <property type="match status" value="1"/>
</dbReference>
<dbReference type="PROSITE" id="PS50109">
    <property type="entry name" value="HIS_KIN"/>
    <property type="match status" value="1"/>
</dbReference>
<evidence type="ECO:0000256" key="3">
    <source>
        <dbReference type="ARBA" id="ARBA00012438"/>
    </source>
</evidence>
<dbReference type="EC" id="2.7.13.3" evidence="3"/>
<dbReference type="Pfam" id="PF00512">
    <property type="entry name" value="HisKA"/>
    <property type="match status" value="1"/>
</dbReference>
<dbReference type="SUPFAM" id="SSF158472">
    <property type="entry name" value="HAMP domain-like"/>
    <property type="match status" value="1"/>
</dbReference>
<dbReference type="Gene3D" id="3.30.565.10">
    <property type="entry name" value="Histidine kinase-like ATPase, C-terminal domain"/>
    <property type="match status" value="1"/>
</dbReference>
<dbReference type="InterPro" id="IPR036890">
    <property type="entry name" value="HATPase_C_sf"/>
</dbReference>
<dbReference type="SUPFAM" id="SSF47384">
    <property type="entry name" value="Homodimeric domain of signal transducing histidine kinase"/>
    <property type="match status" value="1"/>
</dbReference>
<evidence type="ECO:0000256" key="8">
    <source>
        <dbReference type="ARBA" id="ARBA00022989"/>
    </source>
</evidence>
<evidence type="ECO:0000256" key="1">
    <source>
        <dbReference type="ARBA" id="ARBA00000085"/>
    </source>
</evidence>
<evidence type="ECO:0000256" key="9">
    <source>
        <dbReference type="ARBA" id="ARBA00023012"/>
    </source>
</evidence>
<accession>A0A6J6WP83</accession>
<reference evidence="14" key="1">
    <citation type="submission" date="2020-05" db="EMBL/GenBank/DDBJ databases">
        <authorList>
            <person name="Chiriac C."/>
            <person name="Salcher M."/>
            <person name="Ghai R."/>
            <person name="Kavagutti S V."/>
        </authorList>
    </citation>
    <scope>NUCLEOTIDE SEQUENCE</scope>
</reference>
<evidence type="ECO:0000256" key="6">
    <source>
        <dbReference type="ARBA" id="ARBA00022692"/>
    </source>
</evidence>
<dbReference type="InterPro" id="IPR003660">
    <property type="entry name" value="HAMP_dom"/>
</dbReference>
<evidence type="ECO:0000259" key="13">
    <source>
        <dbReference type="PROSITE" id="PS50885"/>
    </source>
</evidence>
<sequence length="505" mass="55162">MTFAQPLTRPPRYRRTRARRIIRNTARALLPRRIGLRHRILISFGAGAMILSAVLAITTYGFTRSSFIQQRETAEINQAFANAKRVQTDLLANPADVIGALEQFGSAQRLLFSNGVWTSNSKGFSQADIPTALKSRVVTNLKAAHMIIDHGINAALIVGIPLEQANAFYFELESLRQTEDALRSVFIALMLSGAITTAVGIGLGLLVSGRTVRPLVQAAQAASAIAEGRFDTRLETTQDRDLEMLTTAFNDMVATLQTRVERDARFTSDVSHELRSPLMTLAASAQVMHSRRDELPERSQAALDLLIGDVTRFQGLVEDLLEISRFDAGAIRLINEPLALLEFVRQAIAVSSLPRTDVVFAAQTDQILVQGDKRRLARVFANLIDNARIHSGGKPKIIIQLADDDPTKSRVWVIVEDDGSGLIDGEEEKIFERFSRGGSAGQRAGSEGAGLGLALAAEHVALHSGSIWAENRHDGIRGARFIVELEIFVQDLPALGAQRSTETSS</sequence>
<dbReference type="SMART" id="SM00388">
    <property type="entry name" value="HisKA"/>
    <property type="match status" value="1"/>
</dbReference>
<dbReference type="Gene3D" id="1.10.287.130">
    <property type="match status" value="1"/>
</dbReference>
<dbReference type="EMBL" id="CAFAAG010000005">
    <property type="protein sequence ID" value="CAB4785073.1"/>
    <property type="molecule type" value="Genomic_DNA"/>
</dbReference>
<dbReference type="InterPro" id="IPR050428">
    <property type="entry name" value="TCS_sensor_his_kinase"/>
</dbReference>
<dbReference type="InterPro" id="IPR005467">
    <property type="entry name" value="His_kinase_dom"/>
</dbReference>
<feature type="transmembrane region" description="Helical" evidence="11">
    <location>
        <begin position="40"/>
        <end position="62"/>
    </location>
</feature>
<keyword evidence="6 11" id="KW-0812">Transmembrane</keyword>
<feature type="domain" description="HAMP" evidence="13">
    <location>
        <begin position="209"/>
        <end position="261"/>
    </location>
</feature>
<dbReference type="AlphaFoldDB" id="A0A6J6WP83"/>
<dbReference type="InterPro" id="IPR003661">
    <property type="entry name" value="HisK_dim/P_dom"/>
</dbReference>
<feature type="domain" description="Histidine kinase" evidence="12">
    <location>
        <begin position="269"/>
        <end position="489"/>
    </location>
</feature>
<evidence type="ECO:0000256" key="2">
    <source>
        <dbReference type="ARBA" id="ARBA00004370"/>
    </source>
</evidence>
<dbReference type="PROSITE" id="PS50885">
    <property type="entry name" value="HAMP"/>
    <property type="match status" value="1"/>
</dbReference>
<dbReference type="SMART" id="SM00304">
    <property type="entry name" value="HAMP"/>
    <property type="match status" value="1"/>
</dbReference>
<evidence type="ECO:0000259" key="12">
    <source>
        <dbReference type="PROSITE" id="PS50109"/>
    </source>
</evidence>
<dbReference type="SUPFAM" id="SSF55874">
    <property type="entry name" value="ATPase domain of HSP90 chaperone/DNA topoisomerase II/histidine kinase"/>
    <property type="match status" value="1"/>
</dbReference>
<dbReference type="Pfam" id="PF02518">
    <property type="entry name" value="HATPase_c"/>
    <property type="match status" value="1"/>
</dbReference>
<organism evidence="14">
    <name type="scientific">freshwater metagenome</name>
    <dbReference type="NCBI Taxonomy" id="449393"/>
    <lineage>
        <taxon>unclassified sequences</taxon>
        <taxon>metagenomes</taxon>
        <taxon>ecological metagenomes</taxon>
    </lineage>
</organism>
<dbReference type="GO" id="GO:0000155">
    <property type="term" value="F:phosphorelay sensor kinase activity"/>
    <property type="evidence" value="ECO:0007669"/>
    <property type="project" value="InterPro"/>
</dbReference>
<dbReference type="Pfam" id="PF00672">
    <property type="entry name" value="HAMP"/>
    <property type="match status" value="1"/>
</dbReference>
<comment type="subcellular location">
    <subcellularLocation>
        <location evidence="2">Membrane</location>
    </subcellularLocation>
</comment>
<dbReference type="InterPro" id="IPR003594">
    <property type="entry name" value="HATPase_dom"/>
</dbReference>
<evidence type="ECO:0000313" key="14">
    <source>
        <dbReference type="EMBL" id="CAB4785073.1"/>
    </source>
</evidence>
<proteinExistence type="predicted"/>
<dbReference type="GO" id="GO:0005886">
    <property type="term" value="C:plasma membrane"/>
    <property type="evidence" value="ECO:0007669"/>
    <property type="project" value="TreeGrafter"/>
</dbReference>
<gene>
    <name evidence="14" type="ORF">UFOPK2975_00157</name>
</gene>
<evidence type="ECO:0000256" key="5">
    <source>
        <dbReference type="ARBA" id="ARBA00022679"/>
    </source>
</evidence>
<dbReference type="InterPro" id="IPR004358">
    <property type="entry name" value="Sig_transdc_His_kin-like_C"/>
</dbReference>
<keyword evidence="5" id="KW-0808">Transferase</keyword>
<dbReference type="PANTHER" id="PTHR45436:SF5">
    <property type="entry name" value="SENSOR HISTIDINE KINASE TRCS"/>
    <property type="match status" value="1"/>
</dbReference>
<dbReference type="Gene3D" id="6.10.340.10">
    <property type="match status" value="1"/>
</dbReference>